<reference evidence="6" key="1">
    <citation type="submission" date="2017-02" db="UniProtKB">
        <authorList>
            <consortium name="WormBaseParasite"/>
        </authorList>
    </citation>
    <scope>IDENTIFICATION</scope>
</reference>
<dbReference type="InterPro" id="IPR049258">
    <property type="entry name" value="ODAD1_CC"/>
</dbReference>
<feature type="domain" description="ODAD1 central coiled coil region" evidence="3">
    <location>
        <begin position="143"/>
        <end position="215"/>
    </location>
</feature>
<reference evidence="4 5" key="2">
    <citation type="submission" date="2018-11" db="EMBL/GenBank/DDBJ databases">
        <authorList>
            <consortium name="Pathogen Informatics"/>
        </authorList>
    </citation>
    <scope>NUCLEOTIDE SEQUENCE [LARGE SCALE GENOMIC DNA]</scope>
</reference>
<proteinExistence type="predicted"/>
<dbReference type="AlphaFoldDB" id="A0A0R3TGL2"/>
<dbReference type="Pfam" id="PF21773">
    <property type="entry name" value="ODAD1_CC"/>
    <property type="match status" value="1"/>
</dbReference>
<evidence type="ECO:0000313" key="4">
    <source>
        <dbReference type="EMBL" id="VDO02059.1"/>
    </source>
</evidence>
<accession>A0A0R3TGL2</accession>
<keyword evidence="1 2" id="KW-0175">Coiled coil</keyword>
<dbReference type="EMBL" id="UZAE01006303">
    <property type="protein sequence ID" value="VDO02059.1"/>
    <property type="molecule type" value="Genomic_DNA"/>
</dbReference>
<dbReference type="PANTHER" id="PTHR21694:SF18">
    <property type="entry name" value="COILED-COIL DOMAIN-CONTAINING PROTEIN 63"/>
    <property type="match status" value="1"/>
</dbReference>
<feature type="coiled-coil region" evidence="2">
    <location>
        <begin position="14"/>
        <end position="127"/>
    </location>
</feature>
<evidence type="ECO:0000313" key="6">
    <source>
        <dbReference type="WBParaSite" id="HNAJ_0000620301-mRNA-1"/>
    </source>
</evidence>
<protein>
    <submittedName>
        <fullName evidence="6">Coiled-coil domain-containing protein 39</fullName>
    </submittedName>
</protein>
<gene>
    <name evidence="4" type="ORF">HNAJ_LOCUS6199</name>
</gene>
<name>A0A0R3TGL2_RODNA</name>
<evidence type="ECO:0000256" key="2">
    <source>
        <dbReference type="SAM" id="Coils"/>
    </source>
</evidence>
<dbReference type="PANTHER" id="PTHR21694">
    <property type="entry name" value="COILED-COIL DOMAIN-CONTAINING PROTEIN 63"/>
    <property type="match status" value="1"/>
</dbReference>
<evidence type="ECO:0000259" key="3">
    <source>
        <dbReference type="Pfam" id="PF21773"/>
    </source>
</evidence>
<organism evidence="6">
    <name type="scientific">Rodentolepis nana</name>
    <name type="common">Dwarf tapeworm</name>
    <name type="synonym">Hymenolepis nana</name>
    <dbReference type="NCBI Taxonomy" id="102285"/>
    <lineage>
        <taxon>Eukaryota</taxon>
        <taxon>Metazoa</taxon>
        <taxon>Spiralia</taxon>
        <taxon>Lophotrochozoa</taxon>
        <taxon>Platyhelminthes</taxon>
        <taxon>Cestoda</taxon>
        <taxon>Eucestoda</taxon>
        <taxon>Cyclophyllidea</taxon>
        <taxon>Hymenolepididae</taxon>
        <taxon>Rodentolepis</taxon>
    </lineage>
</organism>
<sequence length="215" mass="25038">MPLKSLIDSDADMLADRKAEYDQLKRALHLAQADREHYVVEMQSAMIKLKKSIELLEAERDELQNQILVIDSKGNQTKDEKVKGDLVNMIENKEWLQEKIVKEKSKHEELNDKIRVLQKNLSALIRTIGSSHDAQTSLNTLLKKQAYLENQVILANKTYNEFLGKNLELRSDIDTLQMERDQFDSMYHKIVDALSRMKNEINTLTDLTTQAYYKR</sequence>
<dbReference type="STRING" id="102285.A0A0R3TGL2"/>
<dbReference type="WBParaSite" id="HNAJ_0000620301-mRNA-1">
    <property type="protein sequence ID" value="HNAJ_0000620301-mRNA-1"/>
    <property type="gene ID" value="HNAJ_0000620301"/>
</dbReference>
<keyword evidence="5" id="KW-1185">Reference proteome</keyword>
<dbReference type="OrthoDB" id="6766775at2759"/>
<dbReference type="InterPro" id="IPR051876">
    <property type="entry name" value="ODA-DC/CCD"/>
</dbReference>
<dbReference type="Proteomes" id="UP000278807">
    <property type="component" value="Unassembled WGS sequence"/>
</dbReference>
<evidence type="ECO:0000313" key="5">
    <source>
        <dbReference type="Proteomes" id="UP000278807"/>
    </source>
</evidence>
<evidence type="ECO:0000256" key="1">
    <source>
        <dbReference type="ARBA" id="ARBA00023054"/>
    </source>
</evidence>